<accession>A0A8K0L6K0</accession>
<dbReference type="Gene3D" id="3.30.70.100">
    <property type="match status" value="1"/>
</dbReference>
<evidence type="ECO:0000313" key="2">
    <source>
        <dbReference type="Proteomes" id="UP000809789"/>
    </source>
</evidence>
<comment type="caution">
    <text evidence="1">The sequence shown here is derived from an EMBL/GenBank/DDBJ whole genome shotgun (WGS) entry which is preliminary data.</text>
</comment>
<proteinExistence type="predicted"/>
<keyword evidence="2" id="KW-1185">Reference proteome</keyword>
<dbReference type="OrthoDB" id="4892971at2759"/>
<organism evidence="1 2">
    <name type="scientific">Elsinoe batatas</name>
    <dbReference type="NCBI Taxonomy" id="2601811"/>
    <lineage>
        <taxon>Eukaryota</taxon>
        <taxon>Fungi</taxon>
        <taxon>Dikarya</taxon>
        <taxon>Ascomycota</taxon>
        <taxon>Pezizomycotina</taxon>
        <taxon>Dothideomycetes</taxon>
        <taxon>Dothideomycetidae</taxon>
        <taxon>Myriangiales</taxon>
        <taxon>Elsinoaceae</taxon>
        <taxon>Elsinoe</taxon>
    </lineage>
</organism>
<reference evidence="1" key="1">
    <citation type="submission" date="2021-07" db="EMBL/GenBank/DDBJ databases">
        <title>Elsinoe batatas strain:CRI-CJ2 Genome sequencing and assembly.</title>
        <authorList>
            <person name="Huang L."/>
        </authorList>
    </citation>
    <scope>NUCLEOTIDE SEQUENCE</scope>
    <source>
        <strain evidence="1">CRI-CJ2</strain>
    </source>
</reference>
<dbReference type="EMBL" id="JAESVG020000003">
    <property type="protein sequence ID" value="KAG8629073.1"/>
    <property type="molecule type" value="Genomic_DNA"/>
</dbReference>
<name>A0A8K0L6K0_9PEZI</name>
<sequence>MTNIFVQLSYPASVADKFNLDYYINEHGEKSKAAFRGQGLLDYYVTKLDPATGHHIISTMFFESKRS</sequence>
<gene>
    <name evidence="1" type="ORF">KVT40_002938</name>
</gene>
<dbReference type="Proteomes" id="UP000809789">
    <property type="component" value="Unassembled WGS sequence"/>
</dbReference>
<evidence type="ECO:0000313" key="1">
    <source>
        <dbReference type="EMBL" id="KAG8629073.1"/>
    </source>
</evidence>
<protein>
    <submittedName>
        <fullName evidence="1">Uncharacterized protein</fullName>
    </submittedName>
</protein>
<dbReference type="AlphaFoldDB" id="A0A8K0L6K0"/>